<evidence type="ECO:0000313" key="1">
    <source>
        <dbReference type="EnsemblProtists" id="EOD33915"/>
    </source>
</evidence>
<reference evidence="2" key="1">
    <citation type="journal article" date="2013" name="Nature">
        <title>Pan genome of the phytoplankton Emiliania underpins its global distribution.</title>
        <authorList>
            <person name="Read B.A."/>
            <person name="Kegel J."/>
            <person name="Klute M.J."/>
            <person name="Kuo A."/>
            <person name="Lefebvre S.C."/>
            <person name="Maumus F."/>
            <person name="Mayer C."/>
            <person name="Miller J."/>
            <person name="Monier A."/>
            <person name="Salamov A."/>
            <person name="Young J."/>
            <person name="Aguilar M."/>
            <person name="Claverie J.M."/>
            <person name="Frickenhaus S."/>
            <person name="Gonzalez K."/>
            <person name="Herman E.K."/>
            <person name="Lin Y.C."/>
            <person name="Napier J."/>
            <person name="Ogata H."/>
            <person name="Sarno A.F."/>
            <person name="Shmutz J."/>
            <person name="Schroeder D."/>
            <person name="de Vargas C."/>
            <person name="Verret F."/>
            <person name="von Dassow P."/>
            <person name="Valentin K."/>
            <person name="Van de Peer Y."/>
            <person name="Wheeler G."/>
            <person name="Dacks J.B."/>
            <person name="Delwiche C.F."/>
            <person name="Dyhrman S.T."/>
            <person name="Glockner G."/>
            <person name="John U."/>
            <person name="Richards T."/>
            <person name="Worden A.Z."/>
            <person name="Zhang X."/>
            <person name="Grigoriev I.V."/>
            <person name="Allen A.E."/>
            <person name="Bidle K."/>
            <person name="Borodovsky M."/>
            <person name="Bowler C."/>
            <person name="Brownlee C."/>
            <person name="Cock J.M."/>
            <person name="Elias M."/>
            <person name="Gladyshev V.N."/>
            <person name="Groth M."/>
            <person name="Guda C."/>
            <person name="Hadaegh A."/>
            <person name="Iglesias-Rodriguez M.D."/>
            <person name="Jenkins J."/>
            <person name="Jones B.M."/>
            <person name="Lawson T."/>
            <person name="Leese F."/>
            <person name="Lindquist E."/>
            <person name="Lobanov A."/>
            <person name="Lomsadze A."/>
            <person name="Malik S.B."/>
            <person name="Marsh M.E."/>
            <person name="Mackinder L."/>
            <person name="Mock T."/>
            <person name="Mueller-Roeber B."/>
            <person name="Pagarete A."/>
            <person name="Parker M."/>
            <person name="Probert I."/>
            <person name="Quesneville H."/>
            <person name="Raines C."/>
            <person name="Rensing S.A."/>
            <person name="Riano-Pachon D.M."/>
            <person name="Richier S."/>
            <person name="Rokitta S."/>
            <person name="Shiraiwa Y."/>
            <person name="Soanes D.M."/>
            <person name="van der Giezen M."/>
            <person name="Wahlund T.M."/>
            <person name="Williams B."/>
            <person name="Wilson W."/>
            <person name="Wolfe G."/>
            <person name="Wurch L.L."/>
        </authorList>
    </citation>
    <scope>NUCLEOTIDE SEQUENCE</scope>
</reference>
<dbReference type="KEGG" id="ehx:EMIHUDRAFT_228991"/>
<dbReference type="InterPro" id="IPR036047">
    <property type="entry name" value="F-box-like_dom_sf"/>
</dbReference>
<keyword evidence="2" id="KW-1185">Reference proteome</keyword>
<proteinExistence type="predicted"/>
<protein>
    <recommendedName>
        <fullName evidence="3">F-box domain-containing protein</fullName>
    </recommendedName>
</protein>
<name>A0A0D3KDT0_EMIH1</name>
<accession>A0A0D3KDT0</accession>
<dbReference type="Proteomes" id="UP000013827">
    <property type="component" value="Unassembled WGS sequence"/>
</dbReference>
<evidence type="ECO:0008006" key="3">
    <source>
        <dbReference type="Google" id="ProtNLM"/>
    </source>
</evidence>
<organism evidence="1 2">
    <name type="scientific">Emiliania huxleyi (strain CCMP1516)</name>
    <dbReference type="NCBI Taxonomy" id="280463"/>
    <lineage>
        <taxon>Eukaryota</taxon>
        <taxon>Haptista</taxon>
        <taxon>Haptophyta</taxon>
        <taxon>Prymnesiophyceae</taxon>
        <taxon>Isochrysidales</taxon>
        <taxon>Noelaerhabdaceae</taxon>
        <taxon>Emiliania</taxon>
    </lineage>
</organism>
<dbReference type="RefSeq" id="XP_005786344.1">
    <property type="nucleotide sequence ID" value="XM_005786287.1"/>
</dbReference>
<sequence length="320" mass="33661">MACPTPHATSNCILRSLQLLLPRPTSQIDPAGMSDEELTDSLSRHCTVSAGAAVAPSLASLSPDLLVLISGLLPGAAALSLAACSSTFRDAALSEASWRERLEREMGFSPEGVALWPARAGRNPLVDAFLYPHLKHEALEGELLGAPRPVRAPGWSGCVDLRLVMELSNPFAAEAPPGARWLPPTAQPAGLLSHGWLTVLSEVRLRVDGVVWAAASSAGELALEVLQATDVAAVREAAGAEPCHILQPLDDAIAASEREGVAMPSMHAQAHGAEEQAEAKDLPGVYERCPHSLPCVLFPANPPARLSFTTLRRATCVVAL</sequence>
<evidence type="ECO:0000313" key="2">
    <source>
        <dbReference type="Proteomes" id="UP000013827"/>
    </source>
</evidence>
<dbReference type="PaxDb" id="2903-EOD33915"/>
<reference evidence="1" key="2">
    <citation type="submission" date="2024-10" db="UniProtKB">
        <authorList>
            <consortium name="EnsemblProtists"/>
        </authorList>
    </citation>
    <scope>IDENTIFICATION</scope>
</reference>
<dbReference type="GeneID" id="17279185"/>
<dbReference type="AlphaFoldDB" id="A0A0D3KDT0"/>
<dbReference type="SUPFAM" id="SSF81383">
    <property type="entry name" value="F-box domain"/>
    <property type="match status" value="1"/>
</dbReference>
<dbReference type="EnsemblProtists" id="EOD33915">
    <property type="protein sequence ID" value="EOD33915"/>
    <property type="gene ID" value="EMIHUDRAFT_228991"/>
</dbReference>
<dbReference type="HOGENOM" id="CLU_967848_0_0_1"/>